<comment type="caution">
    <text evidence="1">The sequence shown here is derived from an EMBL/GenBank/DDBJ whole genome shotgun (WGS) entry which is preliminary data.</text>
</comment>
<evidence type="ECO:0000313" key="2">
    <source>
        <dbReference type="Proteomes" id="UP001589896"/>
    </source>
</evidence>
<keyword evidence="2" id="KW-1185">Reference proteome</keyword>
<name>A0ABV6RTB6_9GAMM</name>
<evidence type="ECO:0000313" key="1">
    <source>
        <dbReference type="EMBL" id="MFC0680219.1"/>
    </source>
</evidence>
<dbReference type="RefSeq" id="WP_386671765.1">
    <property type="nucleotide sequence ID" value="NZ_JBHLTG010000005.1"/>
</dbReference>
<organism evidence="1 2">
    <name type="scientific">Lysobacter korlensis</name>
    <dbReference type="NCBI Taxonomy" id="553636"/>
    <lineage>
        <taxon>Bacteria</taxon>
        <taxon>Pseudomonadati</taxon>
        <taxon>Pseudomonadota</taxon>
        <taxon>Gammaproteobacteria</taxon>
        <taxon>Lysobacterales</taxon>
        <taxon>Lysobacteraceae</taxon>
        <taxon>Lysobacter</taxon>
    </lineage>
</organism>
<dbReference type="EMBL" id="JBHLTG010000005">
    <property type="protein sequence ID" value="MFC0680219.1"/>
    <property type="molecule type" value="Genomic_DNA"/>
</dbReference>
<accession>A0ABV6RTB6</accession>
<dbReference type="Proteomes" id="UP001589896">
    <property type="component" value="Unassembled WGS sequence"/>
</dbReference>
<sequence length="102" mass="11401">MDIMTQIREGMHVVDADGKDVGKIRDFQAGDGTDEFAVGADEPLAGALEDADLPRHEAQRLSRLGWVKIHKGLFTGDRYLSVEELDRVDDDKVWLRPGIQPK</sequence>
<reference evidence="1 2" key="1">
    <citation type="submission" date="2024-09" db="EMBL/GenBank/DDBJ databases">
        <authorList>
            <person name="Sun Q."/>
            <person name="Mori K."/>
        </authorList>
    </citation>
    <scope>NUCLEOTIDE SEQUENCE [LARGE SCALE GENOMIC DNA]</scope>
    <source>
        <strain evidence="1 2">KCTC 23076</strain>
    </source>
</reference>
<protein>
    <recommendedName>
        <fullName evidence="3">PRC-barrel domain-containing protein</fullName>
    </recommendedName>
</protein>
<gene>
    <name evidence="1" type="ORF">ACFFGH_20485</name>
</gene>
<evidence type="ECO:0008006" key="3">
    <source>
        <dbReference type="Google" id="ProtNLM"/>
    </source>
</evidence>
<proteinExistence type="predicted"/>